<evidence type="ECO:0000313" key="1">
    <source>
        <dbReference type="EMBL" id="GBC10875.1"/>
    </source>
</evidence>
<dbReference type="OrthoDB" id="1751604at2759"/>
<evidence type="ECO:0000313" key="2">
    <source>
        <dbReference type="EMBL" id="GES72752.1"/>
    </source>
</evidence>
<name>A0A2Z6SFX5_9GLOM</name>
<evidence type="ECO:0008006" key="4">
    <source>
        <dbReference type="Google" id="ProtNLM"/>
    </source>
</evidence>
<organism evidence="1 3">
    <name type="scientific">Rhizophagus clarus</name>
    <dbReference type="NCBI Taxonomy" id="94130"/>
    <lineage>
        <taxon>Eukaryota</taxon>
        <taxon>Fungi</taxon>
        <taxon>Fungi incertae sedis</taxon>
        <taxon>Mucoromycota</taxon>
        <taxon>Glomeromycotina</taxon>
        <taxon>Glomeromycetes</taxon>
        <taxon>Glomerales</taxon>
        <taxon>Glomeraceae</taxon>
        <taxon>Rhizophagus</taxon>
    </lineage>
</organism>
<comment type="caution">
    <text evidence="1">The sequence shown here is derived from an EMBL/GenBank/DDBJ whole genome shotgun (WGS) entry which is preliminary data.</text>
</comment>
<dbReference type="Proteomes" id="UP000247702">
    <property type="component" value="Unassembled WGS sequence"/>
</dbReference>
<accession>A0A2Z6SFX5</accession>
<sequence length="524" mass="61813">MTCSKIFSGDLPELTYDILKFLHNDFSTLYSCVLVNRFWCRLAIPLLWEDPFSISIRNYKFIDIYLHNLNDDLKTKLNKYKIFISNILPCWNKLFNYPSFLKYLNLHEFIISLHNWFKDNIKAFNPELKFFLRDLSLNSTLEFKILVSASLIKIFIENEVNLHTLILEIDTSIAIHNKYYEQVFKVILQDTNFIKNILNLNLHTLSDNKNMLIQDHISQIINSHQNLKKIYLSYNTLPLYQSLLLSNDYNCSNTLNTIIFFHVDFNFLTNNIFDQLNVLESLHIIDCSNDNNIIQIINSSNKPIKLKSLFISRIPNIELLALLLQKSGDYLENCGFHSFDNSSLLLLIDLFMKYCKNIKFLDCHIYGKQIIYPIFNLIENNKQYLNYVSIYTLQEGTNLDIERSSIILQNLGQILPSKLEYLNLALRIKNSNFSVFLENSKNTFINKLLIMQKGEDDILHCIKKLIMKEKRVNYLAIWNNIFSSGLSHFAHEVKEFKLHNIKVQSYFDLYLDIRKHDTIKKLII</sequence>
<gene>
    <name evidence="2" type="ORF">RCL2_000030500</name>
    <name evidence="1" type="ORF">RclHR1_09980009</name>
</gene>
<keyword evidence="3" id="KW-1185">Reference proteome</keyword>
<dbReference type="EMBL" id="BEXD01004423">
    <property type="protein sequence ID" value="GBC10875.1"/>
    <property type="molecule type" value="Genomic_DNA"/>
</dbReference>
<protein>
    <recommendedName>
        <fullName evidence="4">F-box domain-containing protein</fullName>
    </recommendedName>
</protein>
<evidence type="ECO:0000313" key="3">
    <source>
        <dbReference type="Proteomes" id="UP000247702"/>
    </source>
</evidence>
<dbReference type="AlphaFoldDB" id="A0A2Z6SFX5"/>
<dbReference type="Proteomes" id="UP000615446">
    <property type="component" value="Unassembled WGS sequence"/>
</dbReference>
<reference evidence="2" key="2">
    <citation type="submission" date="2019-10" db="EMBL/GenBank/DDBJ databases">
        <title>Conservation and host-specific expression of non-tandemly repeated heterogenous ribosome RNA gene in arbuscular mycorrhizal fungi.</title>
        <authorList>
            <person name="Maeda T."/>
            <person name="Kobayashi Y."/>
            <person name="Nakagawa T."/>
            <person name="Ezawa T."/>
            <person name="Yamaguchi K."/>
            <person name="Bino T."/>
            <person name="Nishimoto Y."/>
            <person name="Shigenobu S."/>
            <person name="Kawaguchi M."/>
        </authorList>
    </citation>
    <scope>NUCLEOTIDE SEQUENCE</scope>
    <source>
        <strain evidence="2">HR1</strain>
    </source>
</reference>
<proteinExistence type="predicted"/>
<reference evidence="1 3" key="1">
    <citation type="submission" date="2017-11" db="EMBL/GenBank/DDBJ databases">
        <title>The genome of Rhizophagus clarus HR1 reveals common genetic basis of auxotrophy among arbuscular mycorrhizal fungi.</title>
        <authorList>
            <person name="Kobayashi Y."/>
        </authorList>
    </citation>
    <scope>NUCLEOTIDE SEQUENCE [LARGE SCALE GENOMIC DNA]</scope>
    <source>
        <strain evidence="1 3">HR1</strain>
    </source>
</reference>
<dbReference type="EMBL" id="BLAL01000004">
    <property type="protein sequence ID" value="GES72752.1"/>
    <property type="molecule type" value="Genomic_DNA"/>
</dbReference>